<dbReference type="InterPro" id="IPR002068">
    <property type="entry name" value="A-crystallin/Hsp20_dom"/>
</dbReference>
<dbReference type="Proteomes" id="UP000274131">
    <property type="component" value="Unassembled WGS sequence"/>
</dbReference>
<keyword evidence="6" id="KW-1185">Reference proteome</keyword>
<evidence type="ECO:0000256" key="2">
    <source>
        <dbReference type="RuleBase" id="RU003616"/>
    </source>
</evidence>
<feature type="region of interest" description="Disordered" evidence="3">
    <location>
        <begin position="53"/>
        <end position="92"/>
    </location>
</feature>
<feature type="domain" description="SHSP" evidence="4">
    <location>
        <begin position="118"/>
        <end position="217"/>
    </location>
</feature>
<dbReference type="AlphaFoldDB" id="A0A0N4VEZ9"/>
<accession>A0A0N4VEZ9</accession>
<organism evidence="7">
    <name type="scientific">Enterobius vermicularis</name>
    <name type="common">Human pinworm</name>
    <dbReference type="NCBI Taxonomy" id="51028"/>
    <lineage>
        <taxon>Eukaryota</taxon>
        <taxon>Metazoa</taxon>
        <taxon>Ecdysozoa</taxon>
        <taxon>Nematoda</taxon>
        <taxon>Chromadorea</taxon>
        <taxon>Rhabditida</taxon>
        <taxon>Spirurina</taxon>
        <taxon>Oxyuridomorpha</taxon>
        <taxon>Oxyuroidea</taxon>
        <taxon>Oxyuridae</taxon>
        <taxon>Enterobius</taxon>
    </lineage>
</organism>
<dbReference type="FunFam" id="2.60.40.790:FF:000038">
    <property type="entry name" value="BMA-HSP-25, isoform c"/>
    <property type="match status" value="1"/>
</dbReference>
<dbReference type="GO" id="GO:0042026">
    <property type="term" value="P:protein refolding"/>
    <property type="evidence" value="ECO:0007669"/>
    <property type="project" value="TreeGrafter"/>
</dbReference>
<dbReference type="CDD" id="cd06526">
    <property type="entry name" value="metazoan_ACD"/>
    <property type="match status" value="1"/>
</dbReference>
<evidence type="ECO:0000256" key="1">
    <source>
        <dbReference type="PROSITE-ProRule" id="PRU00285"/>
    </source>
</evidence>
<sequence length="217" mass="25155">MNRERNIDVSRSNYSVIDTEFGNMRDRFEMEMKRVEEEMQRLRREFEGYTPRTTTVTTAPSTYSTTHREQSRRYESTSTTQGVQGAPPPSALERDRFYGNTSTVSSNDMMAVRPMYDPYFDNLKSPLIKDESDGKTLRLRFDVAQYKPEEVTVKTVDNRLLVHAKHEEKSAQRTVYREYNQEFMLPRGTNPELISSTLSTDGVLTVEAPLPHLAIQH</sequence>
<name>A0A0N4VEZ9_ENTVE</name>
<dbReference type="GO" id="GO:0005634">
    <property type="term" value="C:nucleus"/>
    <property type="evidence" value="ECO:0007669"/>
    <property type="project" value="TreeGrafter"/>
</dbReference>
<dbReference type="OrthoDB" id="10060792at2759"/>
<feature type="compositionally biased region" description="Low complexity" evidence="3">
    <location>
        <begin position="53"/>
        <end position="65"/>
    </location>
</feature>
<reference evidence="5 6" key="2">
    <citation type="submission" date="2018-10" db="EMBL/GenBank/DDBJ databases">
        <authorList>
            <consortium name="Pathogen Informatics"/>
        </authorList>
    </citation>
    <scope>NUCLEOTIDE SEQUENCE [LARGE SCALE GENOMIC DNA]</scope>
</reference>
<dbReference type="GO" id="GO:0051082">
    <property type="term" value="F:unfolded protein binding"/>
    <property type="evidence" value="ECO:0007669"/>
    <property type="project" value="TreeGrafter"/>
</dbReference>
<dbReference type="Pfam" id="PF00011">
    <property type="entry name" value="HSP20"/>
    <property type="match status" value="1"/>
</dbReference>
<dbReference type="GO" id="GO:0005737">
    <property type="term" value="C:cytoplasm"/>
    <property type="evidence" value="ECO:0007669"/>
    <property type="project" value="TreeGrafter"/>
</dbReference>
<evidence type="ECO:0000313" key="7">
    <source>
        <dbReference type="WBParaSite" id="EVEC_0000927801-mRNA-1"/>
    </source>
</evidence>
<evidence type="ECO:0000259" key="4">
    <source>
        <dbReference type="PROSITE" id="PS01031"/>
    </source>
</evidence>
<dbReference type="PANTHER" id="PTHR45640">
    <property type="entry name" value="HEAT SHOCK PROTEIN HSP-12.2-RELATED"/>
    <property type="match status" value="1"/>
</dbReference>
<dbReference type="InterPro" id="IPR008978">
    <property type="entry name" value="HSP20-like_chaperone"/>
</dbReference>
<dbReference type="PROSITE" id="PS01031">
    <property type="entry name" value="SHSP"/>
    <property type="match status" value="1"/>
</dbReference>
<dbReference type="GO" id="GO:0009408">
    <property type="term" value="P:response to heat"/>
    <property type="evidence" value="ECO:0007669"/>
    <property type="project" value="TreeGrafter"/>
</dbReference>
<dbReference type="Gene3D" id="2.60.40.790">
    <property type="match status" value="1"/>
</dbReference>
<gene>
    <name evidence="5" type="ORF">EVEC_LOCUS8719</name>
</gene>
<dbReference type="InterPro" id="IPR001436">
    <property type="entry name" value="Alpha-crystallin/sHSP_animal"/>
</dbReference>
<dbReference type="SUPFAM" id="SSF49764">
    <property type="entry name" value="HSP20-like chaperones"/>
    <property type="match status" value="1"/>
</dbReference>
<reference evidence="7" key="1">
    <citation type="submission" date="2017-02" db="UniProtKB">
        <authorList>
            <consortium name="WormBaseParasite"/>
        </authorList>
    </citation>
    <scope>IDENTIFICATION</scope>
</reference>
<feature type="compositionally biased region" description="Basic and acidic residues" evidence="3">
    <location>
        <begin position="66"/>
        <end position="75"/>
    </location>
</feature>
<comment type="similarity">
    <text evidence="1 2">Belongs to the small heat shock protein (HSP20) family.</text>
</comment>
<proteinExistence type="inferred from homology"/>
<dbReference type="EMBL" id="UXUI01009573">
    <property type="protein sequence ID" value="VDD93968.1"/>
    <property type="molecule type" value="Genomic_DNA"/>
</dbReference>
<dbReference type="PRINTS" id="PR00299">
    <property type="entry name" value="ACRYSTALLIN"/>
</dbReference>
<evidence type="ECO:0000313" key="5">
    <source>
        <dbReference type="EMBL" id="VDD93968.1"/>
    </source>
</evidence>
<evidence type="ECO:0000256" key="3">
    <source>
        <dbReference type="SAM" id="MobiDB-lite"/>
    </source>
</evidence>
<dbReference type="WBParaSite" id="EVEC_0000927801-mRNA-1">
    <property type="protein sequence ID" value="EVEC_0000927801-mRNA-1"/>
    <property type="gene ID" value="EVEC_0000927801"/>
</dbReference>
<dbReference type="PANTHER" id="PTHR45640:SF26">
    <property type="entry name" value="RE23625P"/>
    <property type="match status" value="1"/>
</dbReference>
<protein>
    <submittedName>
        <fullName evidence="7">SHSP domain-containing protein</fullName>
    </submittedName>
</protein>
<dbReference type="STRING" id="51028.A0A0N4VEZ9"/>
<evidence type="ECO:0000313" key="6">
    <source>
        <dbReference type="Proteomes" id="UP000274131"/>
    </source>
</evidence>